<reference evidence="8" key="1">
    <citation type="journal article" name="BMC Genomics">
        <title>Long-read sequencing and de novo genome assembly of marine medaka (Oryzias melastigma).</title>
        <authorList>
            <person name="Liang P."/>
            <person name="Saqib H.S.A."/>
            <person name="Ni X."/>
            <person name="Shen Y."/>
        </authorList>
    </citation>
    <scope>NUCLEOTIDE SEQUENCE</scope>
    <source>
        <strain evidence="8">Bigg-433</strain>
    </source>
</reference>
<comment type="similarity">
    <text evidence="2 6">Belongs to the ARPC5 family.</text>
</comment>
<evidence type="ECO:0000256" key="4">
    <source>
        <dbReference type="ARBA" id="ARBA00023212"/>
    </source>
</evidence>
<dbReference type="GO" id="GO:0030833">
    <property type="term" value="P:regulation of actin filament polymerization"/>
    <property type="evidence" value="ECO:0007669"/>
    <property type="project" value="InterPro"/>
</dbReference>
<name>A0A834F7T1_ORYME</name>
<dbReference type="GO" id="GO:0034314">
    <property type="term" value="P:Arp2/3 complex-mediated actin nucleation"/>
    <property type="evidence" value="ECO:0007669"/>
    <property type="project" value="InterPro"/>
</dbReference>
<evidence type="ECO:0000313" key="9">
    <source>
        <dbReference type="Proteomes" id="UP000646548"/>
    </source>
</evidence>
<dbReference type="AlphaFoldDB" id="A0A834F7T1"/>
<comment type="subcellular location">
    <subcellularLocation>
        <location evidence="1">Cytoplasm</location>
        <location evidence="1">Cytoskeleton</location>
    </subcellularLocation>
</comment>
<dbReference type="Gene3D" id="1.25.40.190">
    <property type="entry name" value="Actin-related protein 2/3 complex subunit 5"/>
    <property type="match status" value="1"/>
</dbReference>
<evidence type="ECO:0000256" key="5">
    <source>
        <dbReference type="ARBA" id="ARBA00060329"/>
    </source>
</evidence>
<accession>A0A834F7T1</accession>
<gene>
    <name evidence="8" type="ORF">FQA47_000585</name>
</gene>
<comment type="caution">
    <text evidence="8">The sequence shown here is derived from an EMBL/GenBank/DDBJ whole genome shotgun (WGS) entry which is preliminary data.</text>
</comment>
<protein>
    <recommendedName>
        <fullName evidence="6">Actin-related protein 2/3 complex subunit 5</fullName>
    </recommendedName>
</protein>
<organism evidence="8 9">
    <name type="scientific">Oryzias melastigma</name>
    <name type="common">Marine medaka</name>
    <dbReference type="NCBI Taxonomy" id="30732"/>
    <lineage>
        <taxon>Eukaryota</taxon>
        <taxon>Metazoa</taxon>
        <taxon>Chordata</taxon>
        <taxon>Craniata</taxon>
        <taxon>Vertebrata</taxon>
        <taxon>Euteleostomi</taxon>
        <taxon>Actinopterygii</taxon>
        <taxon>Neopterygii</taxon>
        <taxon>Teleostei</taxon>
        <taxon>Neoteleostei</taxon>
        <taxon>Acanthomorphata</taxon>
        <taxon>Ovalentaria</taxon>
        <taxon>Atherinomorphae</taxon>
        <taxon>Beloniformes</taxon>
        <taxon>Adrianichthyidae</taxon>
        <taxon>Oryziinae</taxon>
        <taxon>Oryzias</taxon>
    </lineage>
</organism>
<keyword evidence="3" id="KW-0963">Cytoplasm</keyword>
<dbReference type="InterPro" id="IPR006789">
    <property type="entry name" value="ARPC5"/>
</dbReference>
<evidence type="ECO:0000256" key="6">
    <source>
        <dbReference type="RuleBase" id="RU004301"/>
    </source>
</evidence>
<evidence type="ECO:0000256" key="7">
    <source>
        <dbReference type="SAM" id="MobiDB-lite"/>
    </source>
</evidence>
<sequence length="218" mass="23374">MSKNTVSDRFRKVDVDEYDENKFVDDEEGGENQTGPDEAEVDSLLRQYPSVCSASGCVGRGSVRSGLVLARVRLLSKAGNQNGALRAVLKNPPVNSKNQNAKERVQQLVVRVLCSFKGSDIEKSVSSLDKAEVDLLMKYIYKGFEKPSDNSSATLLQWHEKVLAVGGVGSIVRVLTARNSGVLASPPAPELRFALGAPSAGLLMNCRVPLTSPPASGN</sequence>
<evidence type="ECO:0000256" key="3">
    <source>
        <dbReference type="ARBA" id="ARBA00022490"/>
    </source>
</evidence>
<evidence type="ECO:0000256" key="2">
    <source>
        <dbReference type="ARBA" id="ARBA00006084"/>
    </source>
</evidence>
<dbReference type="Proteomes" id="UP000646548">
    <property type="component" value="Unassembled WGS sequence"/>
</dbReference>
<dbReference type="EMBL" id="WKFB01000293">
    <property type="protein sequence ID" value="KAF6728090.1"/>
    <property type="molecule type" value="Genomic_DNA"/>
</dbReference>
<keyword evidence="4 6" id="KW-0206">Cytoskeleton</keyword>
<dbReference type="Pfam" id="PF04699">
    <property type="entry name" value="P16-Arc"/>
    <property type="match status" value="1"/>
</dbReference>
<evidence type="ECO:0000256" key="1">
    <source>
        <dbReference type="ARBA" id="ARBA00004245"/>
    </source>
</evidence>
<proteinExistence type="inferred from homology"/>
<dbReference type="SUPFAM" id="SSF69103">
    <property type="entry name" value="Arp2/3 complex 16 kDa subunit ARPC5"/>
    <property type="match status" value="2"/>
</dbReference>
<comment type="function">
    <text evidence="5">Functions as a component of the Arp2/3 complex which is involved in regulation of actin polymerization and together with an activating nucleation-promoting factor (NPF) mediates the formation of branched actin networks.</text>
</comment>
<evidence type="ECO:0000313" key="8">
    <source>
        <dbReference type="EMBL" id="KAF6728090.1"/>
    </source>
</evidence>
<feature type="region of interest" description="Disordered" evidence="7">
    <location>
        <begin position="18"/>
        <end position="38"/>
    </location>
</feature>
<dbReference type="GO" id="GO:0005885">
    <property type="term" value="C:Arp2/3 protein complex"/>
    <property type="evidence" value="ECO:0007669"/>
    <property type="project" value="InterPro"/>
</dbReference>
<dbReference type="FunFam" id="1.25.40.190:FF:000003">
    <property type="entry name" value="Actin-related protein 2/3 complex subunit 5"/>
    <property type="match status" value="1"/>
</dbReference>
<comment type="function">
    <text evidence="6">Functions as component of the Arp2/3 complex which is involved in regulation of actin polymerization and together with an activating nucleation-promoting factor (NPF) mediates the formation of branched actin networks. Arp2/3 complex plays a critical role in the control of cell morphogenesis via the modulation of cell polarity development.</text>
</comment>
<dbReference type="InterPro" id="IPR036743">
    <property type="entry name" value="ARPC5_sf"/>
</dbReference>
<dbReference type="PANTHER" id="PTHR12644">
    <property type="entry name" value="ARP2/3 COMPLEX 16 KD SUBUNIT P16-ARC"/>
    <property type="match status" value="1"/>
</dbReference>